<sequence length="96" mass="9751">DLLGFDNLGEDIAGADISGGGAPFLTVKGMALLTETLGKFGFLAPVAIFLPVLIGTLSFNGISSVFGTIFCRPLSLIANTTSAKGLDTGCDVVINT</sequence>
<accession>A0A1B6NSN7</accession>
<evidence type="ECO:0000313" key="2">
    <source>
        <dbReference type="EMBL" id="KTF06348.1"/>
    </source>
</evidence>
<dbReference type="AlphaFoldDB" id="A0A1B6NSN7"/>
<organism evidence="2">
    <name type="scientific">marine sediment metagenome</name>
    <dbReference type="NCBI Taxonomy" id="412755"/>
    <lineage>
        <taxon>unclassified sequences</taxon>
        <taxon>metagenomes</taxon>
        <taxon>ecological metagenomes</taxon>
    </lineage>
</organism>
<dbReference type="EMBL" id="AYSL01001210">
    <property type="protein sequence ID" value="KTF06348.1"/>
    <property type="molecule type" value="Genomic_DNA"/>
</dbReference>
<keyword evidence="1" id="KW-0472">Membrane</keyword>
<evidence type="ECO:0000256" key="1">
    <source>
        <dbReference type="SAM" id="Phobius"/>
    </source>
</evidence>
<proteinExistence type="predicted"/>
<feature type="transmembrane region" description="Helical" evidence="1">
    <location>
        <begin position="40"/>
        <end position="62"/>
    </location>
</feature>
<gene>
    <name evidence="2" type="ORF">MGSAQ_002156</name>
</gene>
<keyword evidence="1" id="KW-0812">Transmembrane</keyword>
<protein>
    <submittedName>
        <fullName evidence="2">Uncharacterized protein</fullName>
    </submittedName>
</protein>
<feature type="non-terminal residue" evidence="2">
    <location>
        <position position="1"/>
    </location>
</feature>
<comment type="caution">
    <text evidence="2">The sequence shown here is derived from an EMBL/GenBank/DDBJ whole genome shotgun (WGS) entry which is preliminary data.</text>
</comment>
<keyword evidence="1" id="KW-1133">Transmembrane helix</keyword>
<reference evidence="2" key="1">
    <citation type="submission" date="2013-11" db="EMBL/GenBank/DDBJ databases">
        <title>Microbial diversity, functional groups and degradation webs in Northern and Southern Mediterranean and Red Sea marine crude oil polluted sites.</title>
        <authorList>
            <person name="Daffonchio D."/>
            <person name="Mapelli F."/>
            <person name="Ferrer M."/>
            <person name="Richter M."/>
            <person name="Cherif A."/>
            <person name="Malkawi H.I."/>
            <person name="Yakimov M.M."/>
            <person name="Abdel-Fattah Y.R."/>
            <person name="Blaghen M."/>
            <person name="Golyshin P.N."/>
            <person name="Kalogerakis N."/>
            <person name="Boon N."/>
            <person name="Magagnini M."/>
            <person name="Fava F."/>
        </authorList>
    </citation>
    <scope>NUCLEOTIDE SEQUENCE</scope>
</reference>
<name>A0A1B6NSN7_9ZZZZ</name>